<evidence type="ECO:0000313" key="2">
    <source>
        <dbReference type="EMBL" id="PCC98297.1"/>
    </source>
</evidence>
<accession>A0AA91Z4U7</accession>
<evidence type="ECO:0000256" key="1">
    <source>
        <dbReference type="SAM" id="Phobius"/>
    </source>
</evidence>
<keyword evidence="1" id="KW-0812">Transmembrane</keyword>
<dbReference type="RefSeq" id="WP_096347554.1">
    <property type="nucleotide sequence ID" value="NZ_CP033116.1"/>
</dbReference>
<feature type="transmembrane region" description="Helical" evidence="1">
    <location>
        <begin position="7"/>
        <end position="29"/>
    </location>
</feature>
<organism evidence="2 4">
    <name type="scientific">Halopseudomonas pelagia</name>
    <dbReference type="NCBI Taxonomy" id="553151"/>
    <lineage>
        <taxon>Bacteria</taxon>
        <taxon>Pseudomonadati</taxon>
        <taxon>Pseudomonadota</taxon>
        <taxon>Gammaproteobacteria</taxon>
        <taxon>Pseudomonadales</taxon>
        <taxon>Pseudomonadaceae</taxon>
        <taxon>Halopseudomonas</taxon>
    </lineage>
</organism>
<reference evidence="2 4" key="1">
    <citation type="submission" date="2017-09" db="EMBL/GenBank/DDBJ databases">
        <title>Bacterial and phytoplankton interrelationship in Kongsfjorden, an Arctic fjord.</title>
        <authorList>
            <person name="Sinha R."/>
            <person name="Krishnan K."/>
        </authorList>
    </citation>
    <scope>NUCLEOTIDE SEQUENCE [LARGE SCALE GENOMIC DNA]</scope>
    <source>
        <strain evidence="2 4">58</strain>
    </source>
</reference>
<gene>
    <name evidence="2" type="ORF">CO192_16045</name>
    <name evidence="3" type="ORF">EAO82_10070</name>
</gene>
<protein>
    <submittedName>
        <fullName evidence="2">Uncharacterized protein</fullName>
    </submittedName>
</protein>
<keyword evidence="5" id="KW-1185">Reference proteome</keyword>
<reference evidence="3 5" key="2">
    <citation type="submission" date="2018-10" db="EMBL/GenBank/DDBJ databases">
        <title>Complete genome sequence of Pseudomonas pelagia strain Kongs-67.</title>
        <authorList>
            <person name="Sinha R.K."/>
            <person name="Krishnan K."/>
        </authorList>
    </citation>
    <scope>NUCLEOTIDE SEQUENCE [LARGE SCALE GENOMIC DNA]</scope>
    <source>
        <strain evidence="3 5">Kongs-67</strain>
    </source>
</reference>
<proteinExistence type="predicted"/>
<evidence type="ECO:0000313" key="5">
    <source>
        <dbReference type="Proteomes" id="UP000344571"/>
    </source>
</evidence>
<dbReference type="EMBL" id="CP033116">
    <property type="protein sequence ID" value="QFY56688.1"/>
    <property type="molecule type" value="Genomic_DNA"/>
</dbReference>
<dbReference type="EMBL" id="NWMT01000214">
    <property type="protein sequence ID" value="PCC98297.1"/>
    <property type="molecule type" value="Genomic_DNA"/>
</dbReference>
<keyword evidence="1" id="KW-1133">Transmembrane helix</keyword>
<sequence length="65" mass="6857">MDFIFDFLINALAHRIGVCVLGVLNGGSFKGESGYAWGCAVVVGCVVLLTPIAAIIGWLIFANSR</sequence>
<dbReference type="AlphaFoldDB" id="A0AA91Z4U7"/>
<dbReference type="Proteomes" id="UP000243750">
    <property type="component" value="Unassembled WGS sequence"/>
</dbReference>
<keyword evidence="1" id="KW-0472">Membrane</keyword>
<feature type="transmembrane region" description="Helical" evidence="1">
    <location>
        <begin position="35"/>
        <end position="61"/>
    </location>
</feature>
<evidence type="ECO:0000313" key="3">
    <source>
        <dbReference type="EMBL" id="QFY56688.1"/>
    </source>
</evidence>
<evidence type="ECO:0000313" key="4">
    <source>
        <dbReference type="Proteomes" id="UP000243750"/>
    </source>
</evidence>
<name>A0AA91Z4U7_9GAMM</name>
<dbReference type="Proteomes" id="UP000344571">
    <property type="component" value="Chromosome"/>
</dbReference>